<gene>
    <name evidence="20" type="ORF">CTOB1V02_LOCUS7531</name>
</gene>
<evidence type="ECO:0000256" key="18">
    <source>
        <dbReference type="PROSITE-ProRule" id="PRU00464"/>
    </source>
</evidence>
<dbReference type="GO" id="GO:0000166">
    <property type="term" value="F:nucleotide binding"/>
    <property type="evidence" value="ECO:0007669"/>
    <property type="project" value="UniProtKB-KW"/>
</dbReference>
<dbReference type="InterPro" id="IPR036291">
    <property type="entry name" value="NAD(P)-bd_dom_sf"/>
</dbReference>
<dbReference type="OrthoDB" id="37659at2759"/>
<dbReference type="Gene3D" id="3.30.428.10">
    <property type="entry name" value="HIT-like"/>
    <property type="match status" value="1"/>
</dbReference>
<dbReference type="Gene3D" id="3.30.1390.20">
    <property type="entry name" value="Ribosomal protein L30, ferredoxin-like fold domain"/>
    <property type="match status" value="1"/>
</dbReference>
<dbReference type="InterPro" id="IPR036265">
    <property type="entry name" value="HIT-like_sf"/>
</dbReference>
<evidence type="ECO:0000256" key="2">
    <source>
        <dbReference type="ARBA" id="ARBA00004240"/>
    </source>
</evidence>
<dbReference type="GO" id="GO:0030148">
    <property type="term" value="P:sphingolipid biosynthetic process"/>
    <property type="evidence" value="ECO:0007669"/>
    <property type="project" value="InterPro"/>
</dbReference>
<evidence type="ECO:0000256" key="12">
    <source>
        <dbReference type="ARBA" id="ARBA00023002"/>
    </source>
</evidence>
<evidence type="ECO:0000256" key="13">
    <source>
        <dbReference type="ARBA" id="ARBA00023098"/>
    </source>
</evidence>
<keyword evidence="13" id="KW-0443">Lipid metabolism</keyword>
<keyword evidence="16" id="KW-0539">Nucleus</keyword>
<evidence type="ECO:0000313" key="20">
    <source>
        <dbReference type="EMBL" id="CAD7229662.1"/>
    </source>
</evidence>
<dbReference type="Pfam" id="PF11969">
    <property type="entry name" value="DcpS_C"/>
    <property type="match status" value="1"/>
</dbReference>
<organism evidence="20">
    <name type="scientific">Cyprideis torosa</name>
    <dbReference type="NCBI Taxonomy" id="163714"/>
    <lineage>
        <taxon>Eukaryota</taxon>
        <taxon>Metazoa</taxon>
        <taxon>Ecdysozoa</taxon>
        <taxon>Arthropoda</taxon>
        <taxon>Crustacea</taxon>
        <taxon>Oligostraca</taxon>
        <taxon>Ostracoda</taxon>
        <taxon>Podocopa</taxon>
        <taxon>Podocopida</taxon>
        <taxon>Cytherocopina</taxon>
        <taxon>Cytheroidea</taxon>
        <taxon>Cytherideidae</taxon>
        <taxon>Cyprideis</taxon>
    </lineage>
</organism>
<comment type="caution">
    <text evidence="18">Lacks conserved residue(s) required for the propagation of feature annotation.</text>
</comment>
<dbReference type="FunFam" id="3.40.50.720:FF:000468">
    <property type="entry name" value="Short-chain dehydrogenase, putative"/>
    <property type="match status" value="1"/>
</dbReference>
<comment type="pathway">
    <text evidence="3">Lipid metabolism; sphingolipid metabolism.</text>
</comment>
<comment type="subcellular location">
    <subcellularLocation>
        <location evidence="2">Endoplasmic reticulum</location>
    </subcellularLocation>
    <subcellularLocation>
        <location evidence="1">Nucleus</location>
    </subcellularLocation>
</comment>
<dbReference type="InterPro" id="IPR032566">
    <property type="entry name" value="Znf-C2HE"/>
</dbReference>
<evidence type="ECO:0000256" key="19">
    <source>
        <dbReference type="SAM" id="MobiDB-lite"/>
    </source>
</evidence>
<keyword evidence="9" id="KW-0862">Zinc</keyword>
<dbReference type="AlphaFoldDB" id="A0A7R8WDH1"/>
<dbReference type="SUPFAM" id="SSF51735">
    <property type="entry name" value="NAD(P)-binding Rossmann-fold domains"/>
    <property type="match status" value="1"/>
</dbReference>
<feature type="compositionally biased region" description="Basic and acidic residues" evidence="19">
    <location>
        <begin position="14"/>
        <end position="28"/>
    </location>
</feature>
<feature type="region of interest" description="Disordered" evidence="19">
    <location>
        <begin position="180"/>
        <end position="202"/>
    </location>
</feature>
<evidence type="ECO:0000256" key="8">
    <source>
        <dbReference type="ARBA" id="ARBA00022824"/>
    </source>
</evidence>
<evidence type="ECO:0000256" key="15">
    <source>
        <dbReference type="ARBA" id="ARBA00023204"/>
    </source>
</evidence>
<dbReference type="FunFam" id="3.30.428.10:FF:000004">
    <property type="entry name" value="aprataxin isoform X2"/>
    <property type="match status" value="1"/>
</dbReference>
<dbReference type="PROSITE" id="PS51084">
    <property type="entry name" value="HIT_2"/>
    <property type="match status" value="1"/>
</dbReference>
<dbReference type="InterPro" id="IPR036919">
    <property type="entry name" value="Ribo_uL30_ferredoxin-like_sf"/>
</dbReference>
<accession>A0A7R8WDH1</accession>
<evidence type="ECO:0000256" key="11">
    <source>
        <dbReference type="ARBA" id="ARBA00022919"/>
    </source>
</evidence>
<evidence type="ECO:0000256" key="7">
    <source>
        <dbReference type="ARBA" id="ARBA00022763"/>
    </source>
</evidence>
<keyword evidence="15" id="KW-0234">DNA repair</keyword>
<evidence type="ECO:0000256" key="14">
    <source>
        <dbReference type="ARBA" id="ARBA00023125"/>
    </source>
</evidence>
<dbReference type="Pfam" id="PF00106">
    <property type="entry name" value="adh_short"/>
    <property type="match status" value="1"/>
</dbReference>
<dbReference type="GO" id="GO:0003677">
    <property type="term" value="F:DNA binding"/>
    <property type="evidence" value="ECO:0007669"/>
    <property type="project" value="UniProtKB-KW"/>
</dbReference>
<dbReference type="GO" id="GO:0047560">
    <property type="term" value="F:3-dehydrosphinganine reductase activity"/>
    <property type="evidence" value="ECO:0007669"/>
    <property type="project" value="UniProtKB-EC"/>
</dbReference>
<dbReference type="GO" id="GO:0006281">
    <property type="term" value="P:DNA repair"/>
    <property type="evidence" value="ECO:0007669"/>
    <property type="project" value="UniProtKB-KW"/>
</dbReference>
<evidence type="ECO:0000256" key="3">
    <source>
        <dbReference type="ARBA" id="ARBA00004760"/>
    </source>
</evidence>
<dbReference type="GO" id="GO:0046872">
    <property type="term" value="F:metal ion binding"/>
    <property type="evidence" value="ECO:0007669"/>
    <property type="project" value="UniProtKB-KW"/>
</dbReference>
<dbReference type="InterPro" id="IPR013087">
    <property type="entry name" value="Znf_C2H2_type"/>
</dbReference>
<keyword evidence="7" id="KW-0227">DNA damage</keyword>
<dbReference type="PRINTS" id="PR00081">
    <property type="entry name" value="GDHRDH"/>
</dbReference>
<dbReference type="InterPro" id="IPR045022">
    <property type="entry name" value="KDSR-like"/>
</dbReference>
<dbReference type="GO" id="GO:0005634">
    <property type="term" value="C:nucleus"/>
    <property type="evidence" value="ECO:0007669"/>
    <property type="project" value="UniProtKB-SubCell"/>
</dbReference>
<comment type="pathway">
    <text evidence="4">Sphingolipid metabolism.</text>
</comment>
<evidence type="ECO:0000256" key="10">
    <source>
        <dbReference type="ARBA" id="ARBA00022857"/>
    </source>
</evidence>
<dbReference type="PANTHER" id="PTHR43550:SF3">
    <property type="entry name" value="3-KETODIHYDROSPHINGOSINE REDUCTASE"/>
    <property type="match status" value="1"/>
</dbReference>
<keyword evidence="8" id="KW-0256">Endoplasmic reticulum</keyword>
<dbReference type="GO" id="GO:0006666">
    <property type="term" value="P:3-keto-sphinganine metabolic process"/>
    <property type="evidence" value="ECO:0007669"/>
    <property type="project" value="InterPro"/>
</dbReference>
<evidence type="ECO:0000256" key="5">
    <source>
        <dbReference type="ARBA" id="ARBA00022723"/>
    </source>
</evidence>
<evidence type="ECO:0000256" key="9">
    <source>
        <dbReference type="ARBA" id="ARBA00022833"/>
    </source>
</evidence>
<keyword evidence="11" id="KW-0746">Sphingolipid metabolism</keyword>
<dbReference type="EC" id="1.1.1.102" evidence="17"/>
<dbReference type="SUPFAM" id="SSF54197">
    <property type="entry name" value="HIT-like"/>
    <property type="match status" value="1"/>
</dbReference>
<evidence type="ECO:0000256" key="6">
    <source>
        <dbReference type="ARBA" id="ARBA00022741"/>
    </source>
</evidence>
<keyword evidence="14" id="KW-0238">DNA-binding</keyword>
<keyword evidence="10" id="KW-0521">NADP</keyword>
<dbReference type="Gene3D" id="3.40.50.720">
    <property type="entry name" value="NAD(P)-binding Rossmann-like Domain"/>
    <property type="match status" value="1"/>
</dbReference>
<reference evidence="20" key="1">
    <citation type="submission" date="2020-11" db="EMBL/GenBank/DDBJ databases">
        <authorList>
            <person name="Tran Van P."/>
        </authorList>
    </citation>
    <scope>NUCLEOTIDE SEQUENCE</scope>
</reference>
<dbReference type="PROSITE" id="PS00061">
    <property type="entry name" value="ADH_SHORT"/>
    <property type="match status" value="1"/>
</dbReference>
<evidence type="ECO:0000256" key="4">
    <source>
        <dbReference type="ARBA" id="ARBA00004991"/>
    </source>
</evidence>
<dbReference type="SUPFAM" id="SSF55129">
    <property type="entry name" value="Ribosomal protein L30p/L7e"/>
    <property type="match status" value="1"/>
</dbReference>
<evidence type="ECO:0000256" key="16">
    <source>
        <dbReference type="ARBA" id="ARBA00023242"/>
    </source>
</evidence>
<evidence type="ECO:0000256" key="17">
    <source>
        <dbReference type="ARBA" id="ARBA00026112"/>
    </source>
</evidence>
<protein>
    <recommendedName>
        <fullName evidence="17">3-dehydrosphinganine reductase</fullName>
        <ecNumber evidence="17">1.1.1.102</ecNumber>
    </recommendedName>
</protein>
<dbReference type="InterPro" id="IPR020904">
    <property type="entry name" value="Sc_DH/Rdtase_CS"/>
</dbReference>
<sequence length="703" mass="77952">MGEDTMRGQSLDSLDVHKGSMDPNHRDPPYTATKLLRVERIQLKMWTRPYYEKKVMQDLGLLGRCGDVVVLKNIPKVLEKLWVVKHLVRIDPIQMPEKLPLASDGSIPRGARLSLTGRLKIPMDVVGETDPVAQSKQEHLKISFEESLKTERRKSRWYGTCTCWWYICFDETMSLSRYDPHSVSSDSDDESTSSMTVPKKRRVDEPTFTVPRMSWKTGLLASIRDVNFPKRLKTNNVVAIADKYPKARCHFLILPLNRYVRSLTSLTNCPEDISLLKELDSVGQQIAKEEKEKDSSLEFRLGYHAAPSMELLHLHVISQDFDSRCLKTKKHWNSFTSDFFVPSSQIILALESRRVLPSIVTDGHANEMLNQPLYCHRCCIQLKNIPTLKEHLKTHRAVSGGSSGIGKCVAIQAAKYGAHVTILARNTKRLEAAVEEIQQAAAEVAVKAGTTKPKIIYRSVDLTGSSVDVLKSVRSAEQEIGVPVTNLVNCAGVCIPKRFLELTSEDFKFMMDVNYHGTVTLTQCVIPSMVNSGGGSVTMVSSQGGLIGLYGFTGYAAAKFALRGFAEALSMEVKPFNIGVSMCFPPDTDTPGFQEEEKIKPEETKLISATAGLTKPEDVALGLLKGSLKKTFMISYGLEGKLLSVICGGMSPMNTISETILQFLFAGVGRVGGLFIRRSFDGIVEKCAAQRGQEQPVAAEHTQ</sequence>
<proteinExistence type="predicted"/>
<dbReference type="EMBL" id="OB662208">
    <property type="protein sequence ID" value="CAD7229662.1"/>
    <property type="molecule type" value="Genomic_DNA"/>
</dbReference>
<keyword evidence="6" id="KW-0547">Nucleotide-binding</keyword>
<dbReference type="GO" id="GO:0005789">
    <property type="term" value="C:endoplasmic reticulum membrane"/>
    <property type="evidence" value="ECO:0007669"/>
    <property type="project" value="TreeGrafter"/>
</dbReference>
<dbReference type="InterPro" id="IPR011146">
    <property type="entry name" value="HIT-like"/>
</dbReference>
<keyword evidence="12" id="KW-0560">Oxidoreductase</keyword>
<dbReference type="Pfam" id="PF16278">
    <property type="entry name" value="zf-C2HE"/>
    <property type="match status" value="1"/>
</dbReference>
<dbReference type="CDD" id="cd08939">
    <property type="entry name" value="KDSR-like_SDR_c"/>
    <property type="match status" value="1"/>
</dbReference>
<feature type="region of interest" description="Disordered" evidence="19">
    <location>
        <begin position="1"/>
        <end position="31"/>
    </location>
</feature>
<name>A0A7R8WDH1_9CRUS</name>
<dbReference type="PANTHER" id="PTHR43550">
    <property type="entry name" value="3-KETODIHYDROSPHINGOSINE REDUCTASE"/>
    <property type="match status" value="1"/>
</dbReference>
<dbReference type="PROSITE" id="PS00028">
    <property type="entry name" value="ZINC_FINGER_C2H2_1"/>
    <property type="match status" value="1"/>
</dbReference>
<keyword evidence="5" id="KW-0479">Metal-binding</keyword>
<evidence type="ECO:0000256" key="1">
    <source>
        <dbReference type="ARBA" id="ARBA00004123"/>
    </source>
</evidence>
<dbReference type="InterPro" id="IPR002347">
    <property type="entry name" value="SDR_fam"/>
</dbReference>